<dbReference type="EMBL" id="CP110232">
    <property type="protein sequence ID" value="WEG72919.1"/>
    <property type="molecule type" value="Genomic_DNA"/>
</dbReference>
<name>A0AAF0CU69_9ENTE</name>
<evidence type="ECO:0000313" key="4">
    <source>
        <dbReference type="Proteomes" id="UP001179647"/>
    </source>
</evidence>
<evidence type="ECO:0000313" key="3">
    <source>
        <dbReference type="EMBL" id="WEG72919.1"/>
    </source>
</evidence>
<dbReference type="InterPro" id="IPR016130">
    <property type="entry name" value="Tyr_Pase_AS"/>
</dbReference>
<dbReference type="RefSeq" id="WP_275468722.1">
    <property type="nucleotide sequence ID" value="NZ_CP110232.1"/>
</dbReference>
<dbReference type="InterPro" id="IPR029021">
    <property type="entry name" value="Prot-tyrosine_phosphatase-like"/>
</dbReference>
<dbReference type="InterPro" id="IPR000387">
    <property type="entry name" value="Tyr_Pase_dom"/>
</dbReference>
<dbReference type="GO" id="GO:0004721">
    <property type="term" value="F:phosphoprotein phosphatase activity"/>
    <property type="evidence" value="ECO:0007669"/>
    <property type="project" value="InterPro"/>
</dbReference>
<dbReference type="SUPFAM" id="SSF52799">
    <property type="entry name" value="(Phosphotyrosine protein) phosphatases II"/>
    <property type="match status" value="1"/>
</dbReference>
<dbReference type="KEGG" id="vie:OL234_08045"/>
<accession>A0AAF0CU69</accession>
<dbReference type="Gene3D" id="3.90.190.10">
    <property type="entry name" value="Protein tyrosine phosphatase superfamily"/>
    <property type="match status" value="1"/>
</dbReference>
<dbReference type="InterPro" id="IPR026893">
    <property type="entry name" value="Tyr/Ser_Pase_IphP-type"/>
</dbReference>
<dbReference type="PROSITE" id="PS50056">
    <property type="entry name" value="TYR_PHOSPHATASE_2"/>
    <property type="match status" value="1"/>
</dbReference>
<dbReference type="PROSITE" id="PS00383">
    <property type="entry name" value="TYR_PHOSPHATASE_1"/>
    <property type="match status" value="1"/>
</dbReference>
<proteinExistence type="inferred from homology"/>
<dbReference type="Proteomes" id="UP001179647">
    <property type="component" value="Chromosome"/>
</dbReference>
<protein>
    <submittedName>
        <fullName evidence="3">Tyrosine-protein phosphatase</fullName>
    </submittedName>
</protein>
<sequence length="248" mass="28085">MESLINFRDMGNIPTLDGKKVVEGKLFRSGEICGLTEKDQSLFTGKYGIKKIFDFRGDSEVVLKPDDSFSDVVYYQIDIMRDSLGKTAGFDSMMSEAEAADQHMLQIYRDLVLTSSSQEGYQLFLEEIAKDNCPFIFHCFAGKDRTGFGAALLLSLLGVSEELIYEDYLETNRARKTANDQILEELRVKGLSESQLASISVMMYVKKDYLDESFQLITERYGNVINYIQNGLGISLETIEKIRALYLV</sequence>
<gene>
    <name evidence="3" type="ORF">OL234_08045</name>
</gene>
<dbReference type="PANTHER" id="PTHR31126:SF1">
    <property type="entry name" value="TYROSINE SPECIFIC PROTEIN PHOSPHATASES DOMAIN-CONTAINING PROTEIN"/>
    <property type="match status" value="1"/>
</dbReference>
<reference evidence="3" key="1">
    <citation type="submission" date="2022-10" db="EMBL/GenBank/DDBJ databases">
        <title>Vagococcus sp. isolated from poultry meat.</title>
        <authorList>
            <person name="Johansson P."/>
            <person name="Bjorkroth J."/>
        </authorList>
    </citation>
    <scope>NUCLEOTIDE SEQUENCE</scope>
    <source>
        <strain evidence="3">STAA11</strain>
    </source>
</reference>
<evidence type="ECO:0000256" key="1">
    <source>
        <dbReference type="ARBA" id="ARBA00009580"/>
    </source>
</evidence>
<organism evidence="3 4">
    <name type="scientific">Vagococcus intermedius</name>
    <dbReference type="NCBI Taxonomy" id="2991418"/>
    <lineage>
        <taxon>Bacteria</taxon>
        <taxon>Bacillati</taxon>
        <taxon>Bacillota</taxon>
        <taxon>Bacilli</taxon>
        <taxon>Lactobacillales</taxon>
        <taxon>Enterococcaceae</taxon>
        <taxon>Vagococcus</taxon>
    </lineage>
</organism>
<comment type="similarity">
    <text evidence="1">Belongs to the protein-tyrosine phosphatase family.</text>
</comment>
<evidence type="ECO:0000259" key="2">
    <source>
        <dbReference type="PROSITE" id="PS50056"/>
    </source>
</evidence>
<dbReference type="AlphaFoldDB" id="A0AAF0CU69"/>
<dbReference type="PANTHER" id="PTHR31126">
    <property type="entry name" value="TYROSINE-PROTEIN PHOSPHATASE"/>
    <property type="match status" value="1"/>
</dbReference>
<dbReference type="Pfam" id="PF13350">
    <property type="entry name" value="Y_phosphatase3"/>
    <property type="match status" value="1"/>
</dbReference>
<keyword evidence="4" id="KW-1185">Reference proteome</keyword>
<feature type="domain" description="Tyrosine specific protein phosphatases" evidence="2">
    <location>
        <begin position="119"/>
        <end position="187"/>
    </location>
</feature>